<protein>
    <recommendedName>
        <fullName evidence="7">Citrate transporter-like domain-containing protein</fullName>
    </recommendedName>
</protein>
<evidence type="ECO:0000256" key="4">
    <source>
        <dbReference type="ARBA" id="ARBA00022989"/>
    </source>
</evidence>
<keyword evidence="5 6" id="KW-0472">Membrane</keyword>
<dbReference type="InterPro" id="IPR051475">
    <property type="entry name" value="Diverse_Ion_Transporter"/>
</dbReference>
<evidence type="ECO:0000256" key="3">
    <source>
        <dbReference type="ARBA" id="ARBA00022692"/>
    </source>
</evidence>
<dbReference type="PANTHER" id="PTHR43568:SF1">
    <property type="entry name" value="P PROTEIN"/>
    <property type="match status" value="1"/>
</dbReference>
<organism evidence="8 9">
    <name type="scientific">Rhipicephalus microplus</name>
    <name type="common">Cattle tick</name>
    <name type="synonym">Boophilus microplus</name>
    <dbReference type="NCBI Taxonomy" id="6941"/>
    <lineage>
        <taxon>Eukaryota</taxon>
        <taxon>Metazoa</taxon>
        <taxon>Ecdysozoa</taxon>
        <taxon>Arthropoda</taxon>
        <taxon>Chelicerata</taxon>
        <taxon>Arachnida</taxon>
        <taxon>Acari</taxon>
        <taxon>Parasitiformes</taxon>
        <taxon>Ixodida</taxon>
        <taxon>Ixodoidea</taxon>
        <taxon>Ixodidae</taxon>
        <taxon>Rhipicephalinae</taxon>
        <taxon>Rhipicephalus</taxon>
        <taxon>Boophilus</taxon>
    </lineage>
</organism>
<name>A0A9J6DUT1_RHIMP</name>
<evidence type="ECO:0000259" key="7">
    <source>
        <dbReference type="Pfam" id="PF03600"/>
    </source>
</evidence>
<feature type="domain" description="Citrate transporter-like" evidence="7">
    <location>
        <begin position="56"/>
        <end position="178"/>
    </location>
</feature>
<dbReference type="PANTHER" id="PTHR43568">
    <property type="entry name" value="P PROTEIN"/>
    <property type="match status" value="1"/>
</dbReference>
<keyword evidence="3 6" id="KW-0812">Transmembrane</keyword>
<dbReference type="AlphaFoldDB" id="A0A9J6DUT1"/>
<feature type="transmembrane region" description="Helical" evidence="6">
    <location>
        <begin position="92"/>
        <end position="113"/>
    </location>
</feature>
<dbReference type="Pfam" id="PF03600">
    <property type="entry name" value="CitMHS"/>
    <property type="match status" value="1"/>
</dbReference>
<comment type="subcellular location">
    <subcellularLocation>
        <location evidence="1">Membrane</location>
        <topology evidence="1">Multi-pass membrane protein</topology>
    </subcellularLocation>
</comment>
<dbReference type="GO" id="GO:0016020">
    <property type="term" value="C:membrane"/>
    <property type="evidence" value="ECO:0007669"/>
    <property type="project" value="UniProtKB-SubCell"/>
</dbReference>
<sequence length="291" mass="31979">MENSSACQVAFQADPSFSPLTKRYLLLHFPTSEEGKCSYMFFSFNSLVRSFKCAIAGTHAGWIAILGALLLLVLADLDDLESVMARVEWTTLVFFAALFVVMEALGELQLIYFIGQRTQEWIGALQPQSQRPVAILIVTWVSALASSLMDNIPFTTAMVKVVTGLSEGPSLVYALAVGSLLGRQRHAHWRLGQRGLRRSRRATRPPVHLLRLLQACCASPKFHVVFAACWHLAAVDESTLHRDGDGRGQSGKTTSPAPLDTKVVGQAFVSRREQHSEAASTQQLYGVFCLA</sequence>
<dbReference type="GO" id="GO:0055085">
    <property type="term" value="P:transmembrane transport"/>
    <property type="evidence" value="ECO:0007669"/>
    <property type="project" value="InterPro"/>
</dbReference>
<evidence type="ECO:0000313" key="8">
    <source>
        <dbReference type="EMBL" id="KAH8025750.1"/>
    </source>
</evidence>
<proteinExistence type="predicted"/>
<evidence type="ECO:0000256" key="1">
    <source>
        <dbReference type="ARBA" id="ARBA00004141"/>
    </source>
</evidence>
<evidence type="ECO:0000313" key="9">
    <source>
        <dbReference type="Proteomes" id="UP000821866"/>
    </source>
</evidence>
<evidence type="ECO:0000256" key="2">
    <source>
        <dbReference type="ARBA" id="ARBA00022448"/>
    </source>
</evidence>
<evidence type="ECO:0000256" key="6">
    <source>
        <dbReference type="SAM" id="Phobius"/>
    </source>
</evidence>
<keyword evidence="2" id="KW-0813">Transport</keyword>
<evidence type="ECO:0000256" key="5">
    <source>
        <dbReference type="ARBA" id="ARBA00023136"/>
    </source>
</evidence>
<reference evidence="8" key="1">
    <citation type="journal article" date="2020" name="Cell">
        <title>Large-Scale Comparative Analyses of Tick Genomes Elucidate Their Genetic Diversity and Vector Capacities.</title>
        <authorList>
            <consortium name="Tick Genome and Microbiome Consortium (TIGMIC)"/>
            <person name="Jia N."/>
            <person name="Wang J."/>
            <person name="Shi W."/>
            <person name="Du L."/>
            <person name="Sun Y."/>
            <person name="Zhan W."/>
            <person name="Jiang J.F."/>
            <person name="Wang Q."/>
            <person name="Zhang B."/>
            <person name="Ji P."/>
            <person name="Bell-Sakyi L."/>
            <person name="Cui X.M."/>
            <person name="Yuan T.T."/>
            <person name="Jiang B.G."/>
            <person name="Yang W.F."/>
            <person name="Lam T.T."/>
            <person name="Chang Q.C."/>
            <person name="Ding S.J."/>
            <person name="Wang X.J."/>
            <person name="Zhu J.G."/>
            <person name="Ruan X.D."/>
            <person name="Zhao L."/>
            <person name="Wei J.T."/>
            <person name="Ye R.Z."/>
            <person name="Que T.C."/>
            <person name="Du C.H."/>
            <person name="Zhou Y.H."/>
            <person name="Cheng J.X."/>
            <person name="Dai P.F."/>
            <person name="Guo W.B."/>
            <person name="Han X.H."/>
            <person name="Huang E.J."/>
            <person name="Li L.F."/>
            <person name="Wei W."/>
            <person name="Gao Y.C."/>
            <person name="Liu J.Z."/>
            <person name="Shao H.Z."/>
            <person name="Wang X."/>
            <person name="Wang C.C."/>
            <person name="Yang T.C."/>
            <person name="Huo Q.B."/>
            <person name="Li W."/>
            <person name="Chen H.Y."/>
            <person name="Chen S.E."/>
            <person name="Zhou L.G."/>
            <person name="Ni X.B."/>
            <person name="Tian J.H."/>
            <person name="Sheng Y."/>
            <person name="Liu T."/>
            <person name="Pan Y.S."/>
            <person name="Xia L.Y."/>
            <person name="Li J."/>
            <person name="Zhao F."/>
            <person name="Cao W.C."/>
        </authorList>
    </citation>
    <scope>NUCLEOTIDE SEQUENCE</scope>
    <source>
        <strain evidence="8">Rmic-2018</strain>
    </source>
</reference>
<dbReference type="VEuPathDB" id="VectorBase:LOC119170067"/>
<gene>
    <name evidence="8" type="ORF">HPB51_011081</name>
</gene>
<dbReference type="Proteomes" id="UP000821866">
    <property type="component" value="Unassembled WGS sequence"/>
</dbReference>
<comment type="caution">
    <text evidence="8">The sequence shown here is derived from an EMBL/GenBank/DDBJ whole genome shotgun (WGS) entry which is preliminary data.</text>
</comment>
<feature type="transmembrane region" description="Helical" evidence="6">
    <location>
        <begin position="53"/>
        <end position="72"/>
    </location>
</feature>
<accession>A0A9J6DUT1</accession>
<dbReference type="InterPro" id="IPR004680">
    <property type="entry name" value="Cit_transptr-like_dom"/>
</dbReference>
<keyword evidence="4 6" id="KW-1133">Transmembrane helix</keyword>
<reference evidence="8" key="2">
    <citation type="submission" date="2021-09" db="EMBL/GenBank/DDBJ databases">
        <authorList>
            <person name="Jia N."/>
            <person name="Wang J."/>
            <person name="Shi W."/>
            <person name="Du L."/>
            <person name="Sun Y."/>
            <person name="Zhan W."/>
            <person name="Jiang J."/>
            <person name="Wang Q."/>
            <person name="Zhang B."/>
            <person name="Ji P."/>
            <person name="Sakyi L.B."/>
            <person name="Cui X."/>
            <person name="Yuan T."/>
            <person name="Jiang B."/>
            <person name="Yang W."/>
            <person name="Lam T.T.-Y."/>
            <person name="Chang Q."/>
            <person name="Ding S."/>
            <person name="Wang X."/>
            <person name="Zhu J."/>
            <person name="Ruan X."/>
            <person name="Zhao L."/>
            <person name="Wei J."/>
            <person name="Que T."/>
            <person name="Du C."/>
            <person name="Cheng J."/>
            <person name="Dai P."/>
            <person name="Han X."/>
            <person name="Huang E."/>
            <person name="Gao Y."/>
            <person name="Liu J."/>
            <person name="Shao H."/>
            <person name="Ye R."/>
            <person name="Li L."/>
            <person name="Wei W."/>
            <person name="Wang X."/>
            <person name="Wang C."/>
            <person name="Huo Q."/>
            <person name="Li W."/>
            <person name="Guo W."/>
            <person name="Chen H."/>
            <person name="Chen S."/>
            <person name="Zhou L."/>
            <person name="Zhou L."/>
            <person name="Ni X."/>
            <person name="Tian J."/>
            <person name="Zhou Y."/>
            <person name="Sheng Y."/>
            <person name="Liu T."/>
            <person name="Pan Y."/>
            <person name="Xia L."/>
            <person name="Li J."/>
            <person name="Zhao F."/>
            <person name="Cao W."/>
        </authorList>
    </citation>
    <scope>NUCLEOTIDE SEQUENCE</scope>
    <source>
        <strain evidence="8">Rmic-2018</strain>
        <tissue evidence="8">Larvae</tissue>
    </source>
</reference>
<keyword evidence="9" id="KW-1185">Reference proteome</keyword>
<dbReference type="EMBL" id="JABSTU010000007">
    <property type="protein sequence ID" value="KAH8025750.1"/>
    <property type="molecule type" value="Genomic_DNA"/>
</dbReference>